<comment type="similarity">
    <text evidence="1">Belongs to the enoyl-CoA hydratase/isomerase family.</text>
</comment>
<dbReference type="Pfam" id="PF01575">
    <property type="entry name" value="MaoC_dehydratas"/>
    <property type="match status" value="1"/>
</dbReference>
<dbReference type="SUPFAM" id="SSF54637">
    <property type="entry name" value="Thioesterase/thiol ester dehydrase-isomerase"/>
    <property type="match status" value="2"/>
</dbReference>
<evidence type="ECO:0000256" key="1">
    <source>
        <dbReference type="ARBA" id="ARBA00005254"/>
    </source>
</evidence>
<dbReference type="Gene3D" id="3.10.129.10">
    <property type="entry name" value="Hotdog Thioesterase"/>
    <property type="match status" value="1"/>
</dbReference>
<evidence type="ECO:0000313" key="4">
    <source>
        <dbReference type="EMBL" id="MFB9732090.1"/>
    </source>
</evidence>
<gene>
    <name evidence="4" type="ORF">ACFFN0_08535</name>
</gene>
<dbReference type="InterPro" id="IPR002539">
    <property type="entry name" value="MaoC-like_dom"/>
</dbReference>
<dbReference type="Proteomes" id="UP001589613">
    <property type="component" value="Unassembled WGS sequence"/>
</dbReference>
<feature type="region of interest" description="Disordered" evidence="2">
    <location>
        <begin position="159"/>
        <end position="188"/>
    </location>
</feature>
<evidence type="ECO:0000313" key="5">
    <source>
        <dbReference type="Proteomes" id="UP001589613"/>
    </source>
</evidence>
<dbReference type="PANTHER" id="PTHR43841:SF1">
    <property type="entry name" value="3-HYDROXYACYL-THIOESTER DEHYDRATASE X"/>
    <property type="match status" value="1"/>
</dbReference>
<evidence type="ECO:0000259" key="3">
    <source>
        <dbReference type="Pfam" id="PF01575"/>
    </source>
</evidence>
<dbReference type="RefSeq" id="WP_202876667.1">
    <property type="nucleotide sequence ID" value="NZ_JBHMAX010000016.1"/>
</dbReference>
<dbReference type="InterPro" id="IPR003965">
    <property type="entry name" value="Fatty_acid_synthase"/>
</dbReference>
<dbReference type="EMBL" id="JBHMAX010000016">
    <property type="protein sequence ID" value="MFB9732090.1"/>
    <property type="molecule type" value="Genomic_DNA"/>
</dbReference>
<protein>
    <submittedName>
        <fullName evidence="4">MaoC/PaaZ C-terminal domain-containing protein</fullName>
    </submittedName>
</protein>
<dbReference type="InterPro" id="IPR029069">
    <property type="entry name" value="HotDog_dom_sf"/>
</dbReference>
<comment type="caution">
    <text evidence="4">The sequence shown here is derived from an EMBL/GenBank/DDBJ whole genome shotgun (WGS) entry which is preliminary data.</text>
</comment>
<dbReference type="PRINTS" id="PR01483">
    <property type="entry name" value="FASYNTHASE"/>
</dbReference>
<dbReference type="PANTHER" id="PTHR43841">
    <property type="entry name" value="3-HYDROXYACYL-THIOESTER DEHYDRATASE HTDX-RELATED"/>
    <property type="match status" value="1"/>
</dbReference>
<evidence type="ECO:0000256" key="2">
    <source>
        <dbReference type="SAM" id="MobiDB-lite"/>
    </source>
</evidence>
<keyword evidence="5" id="KW-1185">Reference proteome</keyword>
<sequence>MMTDVDVRLLDGPPRIPTLLARAVVTSRGRKGADGALPGHRLVLPGVEQDLARLRDYCEVTGDVLGDTVPATWLHVLTFPLQVQLMADRSFPFPMVGMVHVANTMTLHRPVRAAETLVLSSWAENVRPHRRGSTVDLCGEVRVGDEVVWEGRSTYLARTSSPQEATSVGQGGSDGGAAPEVAGAEAEDRGLPTTEMARWRLPAGLGRRYAAVSGDANPIHLTGLTAKALGFPRAIAHGMWTHARVLAAARSRVPEVATVEVQFVKPVLLPSTVVLRGELEGDGGRFAVTDRDGGRLHLTMQVTAAPAATGRDAEHG</sequence>
<feature type="domain" description="MaoC-like" evidence="3">
    <location>
        <begin position="207"/>
        <end position="287"/>
    </location>
</feature>
<proteinExistence type="inferred from homology"/>
<name>A0ABV5V2X9_9MICO</name>
<organism evidence="4 5">
    <name type="scientific">Ornithinimicrobium kibberense</name>
    <dbReference type="NCBI Taxonomy" id="282060"/>
    <lineage>
        <taxon>Bacteria</taxon>
        <taxon>Bacillati</taxon>
        <taxon>Actinomycetota</taxon>
        <taxon>Actinomycetes</taxon>
        <taxon>Micrococcales</taxon>
        <taxon>Ornithinimicrobiaceae</taxon>
        <taxon>Ornithinimicrobium</taxon>
    </lineage>
</organism>
<feature type="compositionally biased region" description="Polar residues" evidence="2">
    <location>
        <begin position="159"/>
        <end position="168"/>
    </location>
</feature>
<accession>A0ABV5V2X9</accession>
<reference evidence="4 5" key="1">
    <citation type="submission" date="2024-09" db="EMBL/GenBank/DDBJ databases">
        <authorList>
            <person name="Sun Q."/>
            <person name="Mori K."/>
        </authorList>
    </citation>
    <scope>NUCLEOTIDE SEQUENCE [LARGE SCALE GENOMIC DNA]</scope>
    <source>
        <strain evidence="4 5">JCM 12763</strain>
    </source>
</reference>